<protein>
    <recommendedName>
        <fullName evidence="4">siroheme decarboxylase</fullName>
        <ecNumber evidence="4">4.1.1.111</ecNumber>
    </recommendedName>
</protein>
<evidence type="ECO:0000313" key="8">
    <source>
        <dbReference type="EMBL" id="SCM80821.1"/>
    </source>
</evidence>
<dbReference type="InterPro" id="IPR050684">
    <property type="entry name" value="HTH-Siroheme_Decarb"/>
</dbReference>
<dbReference type="AlphaFoldDB" id="A0A212LTJ8"/>
<dbReference type="PANTHER" id="PTHR43413">
    <property type="entry name" value="TRANSCRIPTIONAL REGULATOR, ASNC FAMILY"/>
    <property type="match status" value="1"/>
</dbReference>
<dbReference type="Pfam" id="PF22451">
    <property type="entry name" value="NirdL-like_HTH"/>
    <property type="match status" value="1"/>
</dbReference>
<comment type="similarity">
    <text evidence="3">Belongs to the Ahb/Nir family.</text>
</comment>
<sequence>MLDNLDKKLIAVLQGDFPLVPEPYKVLAAKVGISEQELLARLAAYRQSGRLRKMGAVLRHREVGYAANALGVWNVPEARLAAVGQLMSGYRAVTHCYSRISLPEWPYNFYTMLHAHTREECRALAETLAQAAGLEHYMLLFSTREWKKTSMSYFPEYAKESGESGG</sequence>
<keyword evidence="1" id="KW-0456">Lyase</keyword>
<dbReference type="Gene3D" id="3.30.70.3460">
    <property type="match status" value="1"/>
</dbReference>
<dbReference type="InterPro" id="IPR040523">
    <property type="entry name" value="AsnC_trans_reg2"/>
</dbReference>
<accession>A0A212LTJ8</accession>
<comment type="catalytic activity">
    <reaction evidence="5">
        <text>siroheme + 2 H(+) = 12,18-didecarboxysiroheme + 2 CO2</text>
        <dbReference type="Rhea" id="RHEA:19093"/>
        <dbReference type="ChEBI" id="CHEBI:15378"/>
        <dbReference type="ChEBI" id="CHEBI:16526"/>
        <dbReference type="ChEBI" id="CHEBI:60052"/>
        <dbReference type="ChEBI" id="CHEBI:140497"/>
        <dbReference type="EC" id="4.1.1.111"/>
    </reaction>
</comment>
<evidence type="ECO:0000256" key="2">
    <source>
        <dbReference type="ARBA" id="ARBA00023444"/>
    </source>
</evidence>
<comment type="pathway">
    <text evidence="2">Porphyrin-containing compound metabolism.</text>
</comment>
<evidence type="ECO:0000259" key="6">
    <source>
        <dbReference type="Pfam" id="PF17805"/>
    </source>
</evidence>
<dbReference type="Pfam" id="PF17805">
    <property type="entry name" value="AsnC_trans_reg2"/>
    <property type="match status" value="1"/>
</dbReference>
<evidence type="ECO:0000256" key="1">
    <source>
        <dbReference type="ARBA" id="ARBA00023239"/>
    </source>
</evidence>
<evidence type="ECO:0000256" key="3">
    <source>
        <dbReference type="ARBA" id="ARBA00023457"/>
    </source>
</evidence>
<feature type="domain" description="Siroheme decarboxylase NirL-like HTH" evidence="7">
    <location>
        <begin position="6"/>
        <end position="52"/>
    </location>
</feature>
<dbReference type="EMBL" id="FMJE01000003">
    <property type="protein sequence ID" value="SCM80821.1"/>
    <property type="molecule type" value="Genomic_DNA"/>
</dbReference>
<feature type="domain" description="Siroheme decarboxylase AsnC-like ligand binding" evidence="6">
    <location>
        <begin position="63"/>
        <end position="147"/>
    </location>
</feature>
<proteinExistence type="inferred from homology"/>
<evidence type="ECO:0000256" key="4">
    <source>
        <dbReference type="ARBA" id="ARBA00023471"/>
    </source>
</evidence>
<dbReference type="GO" id="GO:0016829">
    <property type="term" value="F:lyase activity"/>
    <property type="evidence" value="ECO:0007669"/>
    <property type="project" value="UniProtKB-KW"/>
</dbReference>
<dbReference type="EC" id="4.1.1.111" evidence="4"/>
<name>A0A212LTJ8_9FIRM</name>
<dbReference type="RefSeq" id="WP_288184035.1">
    <property type="nucleotide sequence ID" value="NZ_LT608335.1"/>
</dbReference>
<dbReference type="InterPro" id="IPR036390">
    <property type="entry name" value="WH_DNA-bd_sf"/>
</dbReference>
<reference evidence="8" key="1">
    <citation type="submission" date="2016-08" db="EMBL/GenBank/DDBJ databases">
        <authorList>
            <person name="Seilhamer J.J."/>
        </authorList>
    </citation>
    <scope>NUCLEOTIDE SEQUENCE</scope>
    <source>
        <strain evidence="8">86</strain>
    </source>
</reference>
<evidence type="ECO:0000259" key="7">
    <source>
        <dbReference type="Pfam" id="PF22451"/>
    </source>
</evidence>
<evidence type="ECO:0000256" key="5">
    <source>
        <dbReference type="ARBA" id="ARBA00048470"/>
    </source>
</evidence>
<dbReference type="SUPFAM" id="SSF46785">
    <property type="entry name" value="Winged helix' DNA-binding domain"/>
    <property type="match status" value="1"/>
</dbReference>
<dbReference type="InterPro" id="IPR053953">
    <property type="entry name" value="NirdL-like_HTH"/>
</dbReference>
<gene>
    <name evidence="8" type="primary">nirL</name>
    <name evidence="8" type="ORF">KL86SPO_30999</name>
</gene>
<organism evidence="8">
    <name type="scientific">uncultured Sporomusa sp</name>
    <dbReference type="NCBI Taxonomy" id="307249"/>
    <lineage>
        <taxon>Bacteria</taxon>
        <taxon>Bacillati</taxon>
        <taxon>Bacillota</taxon>
        <taxon>Negativicutes</taxon>
        <taxon>Selenomonadales</taxon>
        <taxon>Sporomusaceae</taxon>
        <taxon>Sporomusa</taxon>
        <taxon>environmental samples</taxon>
    </lineage>
</organism>
<dbReference type="PANTHER" id="PTHR43413:SF1">
    <property type="entry name" value="SIROHEME DECARBOXYLASE NIRL SUBUNIT"/>
    <property type="match status" value="1"/>
</dbReference>